<dbReference type="InterPro" id="IPR036259">
    <property type="entry name" value="MFS_trans_sf"/>
</dbReference>
<feature type="transmembrane region" description="Helical" evidence="4">
    <location>
        <begin position="156"/>
        <end position="177"/>
    </location>
</feature>
<feature type="transmembrane region" description="Helical" evidence="4">
    <location>
        <begin position="251"/>
        <end position="269"/>
    </location>
</feature>
<dbReference type="OrthoDB" id="6499973at2759"/>
<feature type="transmembrane region" description="Helical" evidence="4">
    <location>
        <begin position="219"/>
        <end position="239"/>
    </location>
</feature>
<dbReference type="PANTHER" id="PTHR11360:SF302">
    <property type="entry name" value="MAJOR FACILITATOR SUPERFAMILY (MFS) PROFILE DOMAIN-CONTAINING PROTEIN"/>
    <property type="match status" value="1"/>
</dbReference>
<gene>
    <name evidence="5" type="ORF">SBOR_4926</name>
</gene>
<dbReference type="HOGENOM" id="CLU_001265_1_2_1"/>
<dbReference type="Pfam" id="PF07690">
    <property type="entry name" value="MFS_1"/>
    <property type="match status" value="1"/>
</dbReference>
<organism evidence="5 6">
    <name type="scientific">Sclerotinia borealis (strain F-4128)</name>
    <dbReference type="NCBI Taxonomy" id="1432307"/>
    <lineage>
        <taxon>Eukaryota</taxon>
        <taxon>Fungi</taxon>
        <taxon>Dikarya</taxon>
        <taxon>Ascomycota</taxon>
        <taxon>Pezizomycotina</taxon>
        <taxon>Leotiomycetes</taxon>
        <taxon>Helotiales</taxon>
        <taxon>Sclerotiniaceae</taxon>
        <taxon>Sclerotinia</taxon>
    </lineage>
</organism>
<dbReference type="GO" id="GO:0022857">
    <property type="term" value="F:transmembrane transporter activity"/>
    <property type="evidence" value="ECO:0007669"/>
    <property type="project" value="InterPro"/>
</dbReference>
<protein>
    <recommendedName>
        <fullName evidence="7">Major facilitator superfamily (MFS) profile domain-containing protein</fullName>
    </recommendedName>
</protein>
<evidence type="ECO:0000313" key="6">
    <source>
        <dbReference type="Proteomes" id="UP000019487"/>
    </source>
</evidence>
<feature type="transmembrane region" description="Helical" evidence="4">
    <location>
        <begin position="51"/>
        <end position="74"/>
    </location>
</feature>
<feature type="transmembrane region" description="Helical" evidence="4">
    <location>
        <begin position="184"/>
        <end position="207"/>
    </location>
</feature>
<dbReference type="EMBL" id="AYSA01000231">
    <property type="protein sequence ID" value="ESZ94675.1"/>
    <property type="molecule type" value="Genomic_DNA"/>
</dbReference>
<reference evidence="5 6" key="1">
    <citation type="journal article" date="2014" name="Genome Announc.">
        <title>Draft genome sequence of Sclerotinia borealis, a psychrophilic plant pathogenic fungus.</title>
        <authorList>
            <person name="Mardanov A.V."/>
            <person name="Beletsky A.V."/>
            <person name="Kadnikov V.V."/>
            <person name="Ignatov A.N."/>
            <person name="Ravin N.V."/>
        </authorList>
    </citation>
    <scope>NUCLEOTIDE SEQUENCE [LARGE SCALE GENOMIC DNA]</scope>
    <source>
        <strain evidence="6">F-4157</strain>
    </source>
</reference>
<evidence type="ECO:0008006" key="7">
    <source>
        <dbReference type="Google" id="ProtNLM"/>
    </source>
</evidence>
<feature type="transmembrane region" description="Helical" evidence="4">
    <location>
        <begin position="322"/>
        <end position="339"/>
    </location>
</feature>
<evidence type="ECO:0000256" key="2">
    <source>
        <dbReference type="ARBA" id="ARBA00006727"/>
    </source>
</evidence>
<keyword evidence="4" id="KW-1133">Transmembrane helix</keyword>
<accession>W9CJG9</accession>
<feature type="transmembrane region" description="Helical" evidence="4">
    <location>
        <begin position="397"/>
        <end position="416"/>
    </location>
</feature>
<keyword evidence="6" id="KW-1185">Reference proteome</keyword>
<dbReference type="PANTHER" id="PTHR11360">
    <property type="entry name" value="MONOCARBOXYLATE TRANSPORTER"/>
    <property type="match status" value="1"/>
</dbReference>
<evidence type="ECO:0000256" key="1">
    <source>
        <dbReference type="ARBA" id="ARBA00004141"/>
    </source>
</evidence>
<sequence>MVSTSTTHPLSDFPISENSGSSPSMGDLAIDESESPQIAFELRTITRQRQIITLISSFLTICVTVGLNQSYGVFQSYYISSTQTMLPKTTSNEGALVAFVGTLGSGLTWAGSIVVNPLMARLGVNGSRHICMMGVACMSLGFVLASLWQLLLTQGLLYGIGSSFLYYPILSTAPEYFTTHRGSAMGFILSGAGIGGLLFSPFIRFLLTSIGPRWTLRLLSFLVLVIALPIATTAAPSRFIGKRQTHVNLKLAMKPAFIFSVGAGFLQAGGNGLPLTFLAEYSVALGYTSSFGATLLAVSNGVNSISRVMTGYAGDKFGRQNTLILTVILCVISVLGFWLGSTTANGNKVLWLLFVVFYGIAGGGYNALFPTVCLFIPSSFHPIQSSIHRLHTNRKTVAEVFGLQAYASVNGFIYFVRGLGTMFGSPVGGKILGESILGNYRGVVLFDAALLSGATFCVIAVRLFDSVEKKSWKWKA</sequence>
<comment type="subcellular location">
    <subcellularLocation>
        <location evidence="1">Membrane</location>
        <topology evidence="1">Multi-pass membrane protein</topology>
    </subcellularLocation>
</comment>
<evidence type="ECO:0000256" key="4">
    <source>
        <dbReference type="SAM" id="Phobius"/>
    </source>
</evidence>
<dbReference type="Proteomes" id="UP000019487">
    <property type="component" value="Unassembled WGS sequence"/>
</dbReference>
<keyword evidence="4" id="KW-0472">Membrane</keyword>
<feature type="region of interest" description="Disordered" evidence="3">
    <location>
        <begin position="1"/>
        <end position="28"/>
    </location>
</feature>
<feature type="transmembrane region" description="Helical" evidence="4">
    <location>
        <begin position="130"/>
        <end position="150"/>
    </location>
</feature>
<feature type="transmembrane region" description="Helical" evidence="4">
    <location>
        <begin position="443"/>
        <end position="464"/>
    </location>
</feature>
<keyword evidence="4" id="KW-0812">Transmembrane</keyword>
<dbReference type="GO" id="GO:0016020">
    <property type="term" value="C:membrane"/>
    <property type="evidence" value="ECO:0007669"/>
    <property type="project" value="UniProtKB-SubCell"/>
</dbReference>
<name>W9CJG9_SCLBF</name>
<feature type="transmembrane region" description="Helical" evidence="4">
    <location>
        <begin position="94"/>
        <end position="118"/>
    </location>
</feature>
<dbReference type="InterPro" id="IPR050327">
    <property type="entry name" value="Proton-linked_MCT"/>
</dbReference>
<evidence type="ECO:0000313" key="5">
    <source>
        <dbReference type="EMBL" id="ESZ94675.1"/>
    </source>
</evidence>
<proteinExistence type="inferred from homology"/>
<feature type="transmembrane region" description="Helical" evidence="4">
    <location>
        <begin position="351"/>
        <end position="376"/>
    </location>
</feature>
<dbReference type="AlphaFoldDB" id="W9CJG9"/>
<dbReference type="Gene3D" id="1.20.1250.20">
    <property type="entry name" value="MFS general substrate transporter like domains"/>
    <property type="match status" value="2"/>
</dbReference>
<feature type="transmembrane region" description="Helical" evidence="4">
    <location>
        <begin position="281"/>
        <end position="302"/>
    </location>
</feature>
<comment type="similarity">
    <text evidence="2">Belongs to the major facilitator superfamily. Monocarboxylate porter (TC 2.A.1.13) family.</text>
</comment>
<dbReference type="SUPFAM" id="SSF103473">
    <property type="entry name" value="MFS general substrate transporter"/>
    <property type="match status" value="1"/>
</dbReference>
<comment type="caution">
    <text evidence="5">The sequence shown here is derived from an EMBL/GenBank/DDBJ whole genome shotgun (WGS) entry which is preliminary data.</text>
</comment>
<evidence type="ECO:0000256" key="3">
    <source>
        <dbReference type="SAM" id="MobiDB-lite"/>
    </source>
</evidence>
<dbReference type="InterPro" id="IPR011701">
    <property type="entry name" value="MFS"/>
</dbReference>